<comment type="caution">
    <text evidence="4">The sequence shown here is derived from an EMBL/GenBank/DDBJ whole genome shotgun (WGS) entry which is preliminary data.</text>
</comment>
<dbReference type="RefSeq" id="WP_164128948.1">
    <property type="nucleotide sequence ID" value="NZ_JAAGOX010000011.1"/>
</dbReference>
<evidence type="ECO:0000259" key="3">
    <source>
        <dbReference type="Pfam" id="PF13439"/>
    </source>
</evidence>
<dbReference type="Gene3D" id="3.40.50.11090">
    <property type="match status" value="1"/>
</dbReference>
<dbReference type="PANTHER" id="PTHR46401:SF2">
    <property type="entry name" value="GLYCOSYLTRANSFERASE WBBK-RELATED"/>
    <property type="match status" value="1"/>
</dbReference>
<evidence type="ECO:0000313" key="4">
    <source>
        <dbReference type="EMBL" id="NDW45000.1"/>
    </source>
</evidence>
<feature type="domain" description="Glycosyltransferase subfamily 4-like N-terminal" evidence="3">
    <location>
        <begin position="14"/>
        <end position="173"/>
    </location>
</feature>
<protein>
    <submittedName>
        <fullName evidence="4">Glycosyltransferase family 4 protein</fullName>
    </submittedName>
</protein>
<accession>A0A6B2NNY6</accession>
<dbReference type="PANTHER" id="PTHR46401">
    <property type="entry name" value="GLYCOSYLTRANSFERASE WBBK-RELATED"/>
    <property type="match status" value="1"/>
</dbReference>
<dbReference type="AlphaFoldDB" id="A0A6B2NNY6"/>
<keyword evidence="1 4" id="KW-0808">Transferase</keyword>
<reference evidence="4" key="1">
    <citation type="submission" date="2020-02" db="EMBL/GenBank/DDBJ databases">
        <title>Delineation of the pyrene-degrading pathway in Roseobacter clade bacteria by genomic analysis.</title>
        <authorList>
            <person name="Zhou H."/>
            <person name="Wang H."/>
        </authorList>
    </citation>
    <scope>NUCLEOTIDE SEQUENCE</scope>
    <source>
        <strain evidence="4">PrR005</strain>
    </source>
</reference>
<feature type="domain" description="Glycosyl transferase family 1" evidence="2">
    <location>
        <begin position="186"/>
        <end position="322"/>
    </location>
</feature>
<dbReference type="GO" id="GO:0009103">
    <property type="term" value="P:lipopolysaccharide biosynthetic process"/>
    <property type="evidence" value="ECO:0007669"/>
    <property type="project" value="TreeGrafter"/>
</dbReference>
<dbReference type="Pfam" id="PF00534">
    <property type="entry name" value="Glycos_transf_1"/>
    <property type="match status" value="1"/>
</dbReference>
<evidence type="ECO:0000259" key="2">
    <source>
        <dbReference type="Pfam" id="PF00534"/>
    </source>
</evidence>
<dbReference type="InterPro" id="IPR001296">
    <property type="entry name" value="Glyco_trans_1"/>
</dbReference>
<gene>
    <name evidence="4" type="ORF">G0P99_08520</name>
</gene>
<dbReference type="EMBL" id="JAAGOX010000011">
    <property type="protein sequence ID" value="NDW45000.1"/>
    <property type="molecule type" value="Genomic_DNA"/>
</dbReference>
<dbReference type="Gene3D" id="3.40.50.2000">
    <property type="entry name" value="Glycogen Phosphorylase B"/>
    <property type="match status" value="1"/>
</dbReference>
<name>A0A6B2NNY6_9RHOB</name>
<proteinExistence type="predicted"/>
<dbReference type="InterPro" id="IPR028098">
    <property type="entry name" value="Glyco_trans_4-like_N"/>
</dbReference>
<evidence type="ECO:0000256" key="1">
    <source>
        <dbReference type="ARBA" id="ARBA00022679"/>
    </source>
</evidence>
<dbReference type="CDD" id="cd03801">
    <property type="entry name" value="GT4_PimA-like"/>
    <property type="match status" value="1"/>
</dbReference>
<sequence>MRITFLSPRSNLSGGLRVIAVYAGVLHARGHEVTIVTPAKARLSRQQRLRALLRGQVSAPAETAGHFEGLGVPVIEGRRSDFLFDAGDIPDGDAVVATWWETAFAAAALPPEKGRGFYFVQGHEVFDFLPWQISRATYYLPLRQIAVSQWLSRMLADTYGLPAPPVVPNAIDHASFATPGRNRNASPVVGFVYSQGALKGAGEAIAALHHLRARYPDLGIVVFGAEPLAAEHALPEGAAFHLRPAQAEIPALYARCDLWLCPSHSEGFGLPMLEAMASRCPVVGTRVGAAFDLIEPGQTGQLCDAGDVSGLVQGAEAILDLSPEDWRAMSDACHARASGFTWETSCDQFEALLAGGAG</sequence>
<organism evidence="4">
    <name type="scientific">Ruegeria sp. PrR005</name>
    <dbReference type="NCBI Taxonomy" id="2706882"/>
    <lineage>
        <taxon>Bacteria</taxon>
        <taxon>Pseudomonadati</taxon>
        <taxon>Pseudomonadota</taxon>
        <taxon>Alphaproteobacteria</taxon>
        <taxon>Rhodobacterales</taxon>
        <taxon>Roseobacteraceae</taxon>
        <taxon>Ruegeria</taxon>
    </lineage>
</organism>
<dbReference type="SUPFAM" id="SSF53756">
    <property type="entry name" value="UDP-Glycosyltransferase/glycogen phosphorylase"/>
    <property type="match status" value="1"/>
</dbReference>
<dbReference type="Pfam" id="PF13439">
    <property type="entry name" value="Glyco_transf_4"/>
    <property type="match status" value="1"/>
</dbReference>
<dbReference type="GO" id="GO:0016757">
    <property type="term" value="F:glycosyltransferase activity"/>
    <property type="evidence" value="ECO:0007669"/>
    <property type="project" value="InterPro"/>
</dbReference>